<sequence>MIEGRFFSDSYFLYPLPVSPAVKKTAVLFAFVLLCLSPVLAVADNVLPIINLLQNPQFGLRNTAGSEPGRSILYWNTDRWGDVIGGSGEGKLKLESLEKAVEILPGKRIWQFATLPELGLKAGDTVSLSVNGFQEQSGALKARLCLMLIESADGQWSPADFGMPDKRTFAKHGRGELVRSPQRETSSQEMEKEIELQLNGLKIDPRFKEQRESDAEFRNVVGVLVEFVNDSDKRVWIQSPALVKGETAAKTAPTTSRALPELYQKIPRTMQKLTTGEPVTILTLGSSIDRGSANPRLYFYDEDPASPHYKEPLIEARPGTPAAMKRLITERMGRPDLQDYVGWSQHYFMYTGRLRRELLRKFHYPVNKMLLNVMACDGSSIGESHSGFKEYAAFELPPDPGTNGHPSGKSWSELYPALFENGKKPGPDLVIFGHGHNEHIDRPDEIDAYEGAVRWFQRHYPGVEFVSCMWIRDKGSASSMTGPMQELCTHYGIPFVDMGQLIIDLKQTNNYYAMAPDGGHPGAGSHYLWFKQLEQVFEMPAEETLPGVPQKQLPVRMNAFARNWEGTMVRFQKDDTRIVDGRMMILEDAAFNLWADNKREMMQLLIDGQPAEHAGHGRNSFTVPNPRNSTFVHGHLARGDRHIIEIPNPSARLSAVDCKVGLKRRFYGVDAKGWRGKSAVQDFQSNWGAPYGEKAFQLQPGETLEIEVEADELSIAWLDDPAGGTLVAEVDGKPAWSQPTNQPFTDSQGRTHFIENRRGVLGLPFGKHRIRLQAEGKTVRVIGVIGYDGR</sequence>
<protein>
    <submittedName>
        <fullName evidence="1">Uncharacterized protein</fullName>
    </submittedName>
</protein>
<gene>
    <name evidence="1" type="ORF">Pan153_22460</name>
</gene>
<organism evidence="1 2">
    <name type="scientific">Gimesia panareensis</name>
    <dbReference type="NCBI Taxonomy" id="2527978"/>
    <lineage>
        <taxon>Bacteria</taxon>
        <taxon>Pseudomonadati</taxon>
        <taxon>Planctomycetota</taxon>
        <taxon>Planctomycetia</taxon>
        <taxon>Planctomycetales</taxon>
        <taxon>Planctomycetaceae</taxon>
        <taxon>Gimesia</taxon>
    </lineage>
</organism>
<dbReference type="Gene3D" id="3.40.50.1110">
    <property type="entry name" value="SGNH hydrolase"/>
    <property type="match status" value="1"/>
</dbReference>
<dbReference type="AlphaFoldDB" id="A0A518FML1"/>
<dbReference type="InterPro" id="IPR036514">
    <property type="entry name" value="SGNH_hydro_sf"/>
</dbReference>
<evidence type="ECO:0000313" key="1">
    <source>
        <dbReference type="EMBL" id="QDV17593.1"/>
    </source>
</evidence>
<name>A0A518FML1_9PLAN</name>
<proteinExistence type="predicted"/>
<dbReference type="Proteomes" id="UP000320839">
    <property type="component" value="Chromosome"/>
</dbReference>
<dbReference type="GO" id="GO:0016788">
    <property type="term" value="F:hydrolase activity, acting on ester bonds"/>
    <property type="evidence" value="ECO:0007669"/>
    <property type="project" value="UniProtKB-ARBA"/>
</dbReference>
<dbReference type="SUPFAM" id="SSF52266">
    <property type="entry name" value="SGNH hydrolase"/>
    <property type="match status" value="1"/>
</dbReference>
<dbReference type="EMBL" id="CP036317">
    <property type="protein sequence ID" value="QDV17593.1"/>
    <property type="molecule type" value="Genomic_DNA"/>
</dbReference>
<evidence type="ECO:0000313" key="2">
    <source>
        <dbReference type="Proteomes" id="UP000320839"/>
    </source>
</evidence>
<reference evidence="1 2" key="1">
    <citation type="submission" date="2019-02" db="EMBL/GenBank/DDBJ databases">
        <title>Deep-cultivation of Planctomycetes and their phenomic and genomic characterization uncovers novel biology.</title>
        <authorList>
            <person name="Wiegand S."/>
            <person name="Jogler M."/>
            <person name="Boedeker C."/>
            <person name="Pinto D."/>
            <person name="Vollmers J."/>
            <person name="Rivas-Marin E."/>
            <person name="Kohn T."/>
            <person name="Peeters S.H."/>
            <person name="Heuer A."/>
            <person name="Rast P."/>
            <person name="Oberbeckmann S."/>
            <person name="Bunk B."/>
            <person name="Jeske O."/>
            <person name="Meyerdierks A."/>
            <person name="Storesund J.E."/>
            <person name="Kallscheuer N."/>
            <person name="Luecker S."/>
            <person name="Lage O.M."/>
            <person name="Pohl T."/>
            <person name="Merkel B.J."/>
            <person name="Hornburger P."/>
            <person name="Mueller R.-W."/>
            <person name="Bruemmer F."/>
            <person name="Labrenz M."/>
            <person name="Spormann A.M."/>
            <person name="Op den Camp H."/>
            <person name="Overmann J."/>
            <person name="Amann R."/>
            <person name="Jetten M.S.M."/>
            <person name="Mascher T."/>
            <person name="Medema M.H."/>
            <person name="Devos D.P."/>
            <person name="Kaster A.-K."/>
            <person name="Ovreas L."/>
            <person name="Rohde M."/>
            <person name="Galperin M.Y."/>
            <person name="Jogler C."/>
        </authorList>
    </citation>
    <scope>NUCLEOTIDE SEQUENCE [LARGE SCALE GENOMIC DNA]</scope>
    <source>
        <strain evidence="1 2">Pan153</strain>
    </source>
</reference>
<accession>A0A518FML1</accession>